<evidence type="ECO:0000256" key="1">
    <source>
        <dbReference type="SAM" id="Phobius"/>
    </source>
</evidence>
<reference evidence="2 3" key="1">
    <citation type="submission" date="2022-05" db="EMBL/GenBank/DDBJ databases">
        <authorList>
            <consortium name="Genoscope - CEA"/>
            <person name="William W."/>
        </authorList>
    </citation>
    <scope>NUCLEOTIDE SEQUENCE [LARGE SCALE GENOMIC DNA]</scope>
</reference>
<proteinExistence type="predicted"/>
<protein>
    <submittedName>
        <fullName evidence="2">Uncharacterized protein</fullName>
    </submittedName>
</protein>
<dbReference type="EMBL" id="CALNXI010001436">
    <property type="protein sequence ID" value="CAH3168930.1"/>
    <property type="molecule type" value="Genomic_DNA"/>
</dbReference>
<keyword evidence="1" id="KW-0812">Transmembrane</keyword>
<sequence>MANFWSHLLIRGSRRLQTSLLSPLFSWIFRSAHPSRWHNLTQCKLLIIKTSRQFPGKAWLHYDVAFHKDAAASGLTDWSRMNLDLYNFLTRIRLLLKWLATGLLFLCPVVQFLSRMK</sequence>
<name>A0ABN8QR36_9CNID</name>
<dbReference type="Proteomes" id="UP001159427">
    <property type="component" value="Unassembled WGS sequence"/>
</dbReference>
<dbReference type="PANTHER" id="PTHR35558:SF1">
    <property type="entry name" value="ENDONUCLEASE_EXONUCLEASE_PHOSPHATASE DOMAIN-CONTAINING PROTEIN"/>
    <property type="match status" value="1"/>
</dbReference>
<keyword evidence="1" id="KW-1133">Transmembrane helix</keyword>
<keyword evidence="3" id="KW-1185">Reference proteome</keyword>
<accession>A0ABN8QR36</accession>
<organism evidence="2 3">
    <name type="scientific">Porites evermanni</name>
    <dbReference type="NCBI Taxonomy" id="104178"/>
    <lineage>
        <taxon>Eukaryota</taxon>
        <taxon>Metazoa</taxon>
        <taxon>Cnidaria</taxon>
        <taxon>Anthozoa</taxon>
        <taxon>Hexacorallia</taxon>
        <taxon>Scleractinia</taxon>
        <taxon>Fungiina</taxon>
        <taxon>Poritidae</taxon>
        <taxon>Porites</taxon>
    </lineage>
</organism>
<evidence type="ECO:0000313" key="3">
    <source>
        <dbReference type="Proteomes" id="UP001159427"/>
    </source>
</evidence>
<dbReference type="PANTHER" id="PTHR35558">
    <property type="entry name" value="SGNH_HYDRO DOMAIN-CONTAINING PROTEIN"/>
    <property type="match status" value="1"/>
</dbReference>
<comment type="caution">
    <text evidence="2">The sequence shown here is derived from an EMBL/GenBank/DDBJ whole genome shotgun (WGS) entry which is preliminary data.</text>
</comment>
<gene>
    <name evidence="2" type="ORF">PEVE_00006679</name>
</gene>
<evidence type="ECO:0000313" key="2">
    <source>
        <dbReference type="EMBL" id="CAH3168930.1"/>
    </source>
</evidence>
<feature type="transmembrane region" description="Helical" evidence="1">
    <location>
        <begin position="94"/>
        <end position="114"/>
    </location>
</feature>
<keyword evidence="1" id="KW-0472">Membrane</keyword>